<evidence type="ECO:0000313" key="3">
    <source>
        <dbReference type="Proteomes" id="UP000826656"/>
    </source>
</evidence>
<gene>
    <name evidence="2" type="ORF">KY290_017496</name>
</gene>
<dbReference type="InterPro" id="IPR026960">
    <property type="entry name" value="RVT-Znf"/>
</dbReference>
<organism evidence="2 3">
    <name type="scientific">Solanum tuberosum</name>
    <name type="common">Potato</name>
    <dbReference type="NCBI Taxonomy" id="4113"/>
    <lineage>
        <taxon>Eukaryota</taxon>
        <taxon>Viridiplantae</taxon>
        <taxon>Streptophyta</taxon>
        <taxon>Embryophyta</taxon>
        <taxon>Tracheophyta</taxon>
        <taxon>Spermatophyta</taxon>
        <taxon>Magnoliopsida</taxon>
        <taxon>eudicotyledons</taxon>
        <taxon>Gunneridae</taxon>
        <taxon>Pentapetalae</taxon>
        <taxon>asterids</taxon>
        <taxon>lamiids</taxon>
        <taxon>Solanales</taxon>
        <taxon>Solanaceae</taxon>
        <taxon>Solanoideae</taxon>
        <taxon>Solaneae</taxon>
        <taxon>Solanum</taxon>
    </lineage>
</organism>
<dbReference type="Pfam" id="PF13966">
    <property type="entry name" value="zf-RVT"/>
    <property type="match status" value="1"/>
</dbReference>
<accession>A0ABQ7VDJ7</accession>
<protein>
    <recommendedName>
        <fullName evidence="1">Reverse transcriptase zinc-binding domain-containing protein</fullName>
    </recommendedName>
</protein>
<reference evidence="2 3" key="1">
    <citation type="journal article" date="2021" name="bioRxiv">
        <title>Chromosome-scale and haplotype-resolved genome assembly of a tetraploid potato cultivar.</title>
        <authorList>
            <person name="Sun H."/>
            <person name="Jiao W.-B."/>
            <person name="Krause K."/>
            <person name="Campoy J.A."/>
            <person name="Goel M."/>
            <person name="Folz-Donahue K."/>
            <person name="Kukat C."/>
            <person name="Huettel B."/>
            <person name="Schneeberger K."/>
        </authorList>
    </citation>
    <scope>NUCLEOTIDE SEQUENCE [LARGE SCALE GENOMIC DNA]</scope>
    <source>
        <strain evidence="2">SolTubOtavaFocal</strain>
        <tissue evidence="2">Leaves</tissue>
    </source>
</reference>
<keyword evidence="3" id="KW-1185">Reference proteome</keyword>
<comment type="caution">
    <text evidence="2">The sequence shown here is derived from an EMBL/GenBank/DDBJ whole genome shotgun (WGS) entry which is preliminary data.</text>
</comment>
<sequence>MWNKYCKRHRPQVVEWRGGSQVWKYMLQARDDMDQEIWWEVRNGHSSIWYDNWTQLGSLNYWLPISHSIDENFEEVKQFKEDDGWNYTLIENMCTEQVSQQVHNVLKNVQWSEERDKPWWMPNQNGKFSVKSAWEIFRQRKEKKENIMCIWEKGIPFRISFLLWRIWFQRIPIGEVLETFQHLFMQCPISKDLWSLFAGAAGVQGPFVQIKQTLDKWWKSDCVAKLKPLFRAVPIFIIWKI</sequence>
<name>A0ABQ7VDJ7_SOLTU</name>
<evidence type="ECO:0000259" key="1">
    <source>
        <dbReference type="Pfam" id="PF13966"/>
    </source>
</evidence>
<feature type="domain" description="Reverse transcriptase zinc-binding" evidence="1">
    <location>
        <begin position="128"/>
        <end position="177"/>
    </location>
</feature>
<evidence type="ECO:0000313" key="2">
    <source>
        <dbReference type="EMBL" id="KAH0761423.1"/>
    </source>
</evidence>
<dbReference type="EMBL" id="JAIVGD010000013">
    <property type="protein sequence ID" value="KAH0761423.1"/>
    <property type="molecule type" value="Genomic_DNA"/>
</dbReference>
<dbReference type="Proteomes" id="UP000826656">
    <property type="component" value="Unassembled WGS sequence"/>
</dbReference>
<proteinExistence type="predicted"/>